<feature type="transmembrane region" description="Helical" evidence="1">
    <location>
        <begin position="75"/>
        <end position="95"/>
    </location>
</feature>
<name>A0A286UAT8_9AGAM</name>
<dbReference type="EMBL" id="NBII01000008">
    <property type="protein sequence ID" value="PAV16677.1"/>
    <property type="molecule type" value="Genomic_DNA"/>
</dbReference>
<feature type="transmembrane region" description="Helical" evidence="1">
    <location>
        <begin position="50"/>
        <end position="69"/>
    </location>
</feature>
<dbReference type="InParanoid" id="A0A286UAT8"/>
<comment type="caution">
    <text evidence="2">The sequence shown here is derived from an EMBL/GenBank/DDBJ whole genome shotgun (WGS) entry which is preliminary data.</text>
</comment>
<gene>
    <name evidence="2" type="ORF">PNOK_0829700</name>
</gene>
<organism evidence="2 3">
    <name type="scientific">Pyrrhoderma noxium</name>
    <dbReference type="NCBI Taxonomy" id="2282107"/>
    <lineage>
        <taxon>Eukaryota</taxon>
        <taxon>Fungi</taxon>
        <taxon>Dikarya</taxon>
        <taxon>Basidiomycota</taxon>
        <taxon>Agaricomycotina</taxon>
        <taxon>Agaricomycetes</taxon>
        <taxon>Hymenochaetales</taxon>
        <taxon>Hymenochaetaceae</taxon>
        <taxon>Pyrrhoderma</taxon>
    </lineage>
</organism>
<dbReference type="Proteomes" id="UP000217199">
    <property type="component" value="Unassembled WGS sequence"/>
</dbReference>
<feature type="transmembrane region" description="Helical" evidence="1">
    <location>
        <begin position="17"/>
        <end position="38"/>
    </location>
</feature>
<protein>
    <submittedName>
        <fullName evidence="2">Uncharacterized protein</fullName>
    </submittedName>
</protein>
<sequence>MTPSLDHPTSEEIIKEIYLIQLGSYISLSSLVLYLYYYVTTLDSEFSVMWVARFGIGKFLFYSILHLALRYVHKYWLIVEAITIVLALHVGIQNIRKGGGSGRTNHLLHILVKNSIFQFVVIFSLSLVCQLVWSLADQEYSDLPAALSLSIGSALNQHLLIDIRVQASKERRIKTDFSLERIRSHSGSRFDEGVHNRSFSGTYPTTATVD</sequence>
<accession>A0A286UAT8</accession>
<proteinExistence type="predicted"/>
<keyword evidence="3" id="KW-1185">Reference proteome</keyword>
<evidence type="ECO:0000313" key="3">
    <source>
        <dbReference type="Proteomes" id="UP000217199"/>
    </source>
</evidence>
<evidence type="ECO:0000256" key="1">
    <source>
        <dbReference type="SAM" id="Phobius"/>
    </source>
</evidence>
<keyword evidence="1" id="KW-0472">Membrane</keyword>
<dbReference type="AlphaFoldDB" id="A0A286UAT8"/>
<keyword evidence="1" id="KW-1133">Transmembrane helix</keyword>
<keyword evidence="1" id="KW-0812">Transmembrane</keyword>
<evidence type="ECO:0000313" key="2">
    <source>
        <dbReference type="EMBL" id="PAV16677.1"/>
    </source>
</evidence>
<reference evidence="2 3" key="1">
    <citation type="journal article" date="2017" name="Mol. Ecol.">
        <title>Comparative and population genomic landscape of Phellinus noxius: A hypervariable fungus causing root rot in trees.</title>
        <authorList>
            <person name="Chung C.L."/>
            <person name="Lee T.J."/>
            <person name="Akiba M."/>
            <person name="Lee H.H."/>
            <person name="Kuo T.H."/>
            <person name="Liu D."/>
            <person name="Ke H.M."/>
            <person name="Yokoi T."/>
            <person name="Roa M.B."/>
            <person name="Lu M.J."/>
            <person name="Chang Y.Y."/>
            <person name="Ann P.J."/>
            <person name="Tsai J.N."/>
            <person name="Chen C.Y."/>
            <person name="Tzean S.S."/>
            <person name="Ota Y."/>
            <person name="Hattori T."/>
            <person name="Sahashi N."/>
            <person name="Liou R.F."/>
            <person name="Kikuchi T."/>
            <person name="Tsai I.J."/>
        </authorList>
    </citation>
    <scope>NUCLEOTIDE SEQUENCE [LARGE SCALE GENOMIC DNA]</scope>
    <source>
        <strain evidence="2 3">FFPRI411160</strain>
    </source>
</reference>
<feature type="transmembrane region" description="Helical" evidence="1">
    <location>
        <begin position="116"/>
        <end position="133"/>
    </location>
</feature>